<reference evidence="2 3" key="1">
    <citation type="journal article" date="2019" name="Commun. Biol.">
        <title>The bagworm genome reveals a unique fibroin gene that provides high tensile strength.</title>
        <authorList>
            <person name="Kono N."/>
            <person name="Nakamura H."/>
            <person name="Ohtoshi R."/>
            <person name="Tomita M."/>
            <person name="Numata K."/>
            <person name="Arakawa K."/>
        </authorList>
    </citation>
    <scope>NUCLEOTIDE SEQUENCE [LARGE SCALE GENOMIC DNA]</scope>
</reference>
<protein>
    <submittedName>
        <fullName evidence="2">Uncharacterized protein</fullName>
    </submittedName>
</protein>
<sequence>MRLLTPTAHLDRALVTNLHWLYGIFERIQYSYWAPKYNFLQAKYPTGDGSGLESDSEGTVFDSERRSENAVSTHRGNQPCASAPGGRAGGRRRRRTADDH</sequence>
<comment type="caution">
    <text evidence="2">The sequence shown here is derived from an EMBL/GenBank/DDBJ whole genome shotgun (WGS) entry which is preliminary data.</text>
</comment>
<organism evidence="2 3">
    <name type="scientific">Eumeta variegata</name>
    <name type="common">Bagworm moth</name>
    <name type="synonym">Eumeta japonica</name>
    <dbReference type="NCBI Taxonomy" id="151549"/>
    <lineage>
        <taxon>Eukaryota</taxon>
        <taxon>Metazoa</taxon>
        <taxon>Ecdysozoa</taxon>
        <taxon>Arthropoda</taxon>
        <taxon>Hexapoda</taxon>
        <taxon>Insecta</taxon>
        <taxon>Pterygota</taxon>
        <taxon>Neoptera</taxon>
        <taxon>Endopterygota</taxon>
        <taxon>Lepidoptera</taxon>
        <taxon>Glossata</taxon>
        <taxon>Ditrysia</taxon>
        <taxon>Tineoidea</taxon>
        <taxon>Psychidae</taxon>
        <taxon>Oiketicinae</taxon>
        <taxon>Eumeta</taxon>
    </lineage>
</organism>
<name>A0A4C1SNS1_EUMVA</name>
<feature type="compositionally biased region" description="Basic residues" evidence="1">
    <location>
        <begin position="89"/>
        <end position="100"/>
    </location>
</feature>
<dbReference type="EMBL" id="BGZK01000011">
    <property type="protein sequence ID" value="GBP03742.1"/>
    <property type="molecule type" value="Genomic_DNA"/>
</dbReference>
<evidence type="ECO:0000313" key="2">
    <source>
        <dbReference type="EMBL" id="GBP03742.1"/>
    </source>
</evidence>
<evidence type="ECO:0000256" key="1">
    <source>
        <dbReference type="SAM" id="MobiDB-lite"/>
    </source>
</evidence>
<dbReference type="AlphaFoldDB" id="A0A4C1SNS1"/>
<accession>A0A4C1SNS1</accession>
<gene>
    <name evidence="2" type="ORF">EVAR_2467_1</name>
</gene>
<proteinExistence type="predicted"/>
<evidence type="ECO:0000313" key="3">
    <source>
        <dbReference type="Proteomes" id="UP000299102"/>
    </source>
</evidence>
<keyword evidence="3" id="KW-1185">Reference proteome</keyword>
<feature type="compositionally biased region" description="Polar residues" evidence="1">
    <location>
        <begin position="69"/>
        <end position="80"/>
    </location>
</feature>
<dbReference type="Proteomes" id="UP000299102">
    <property type="component" value="Unassembled WGS sequence"/>
</dbReference>
<feature type="region of interest" description="Disordered" evidence="1">
    <location>
        <begin position="45"/>
        <end position="100"/>
    </location>
</feature>